<proteinExistence type="predicted"/>
<dbReference type="EMBL" id="NOVD01000002">
    <property type="protein sequence ID" value="PCK28456.1"/>
    <property type="molecule type" value="Genomic_DNA"/>
</dbReference>
<dbReference type="AlphaFoldDB" id="A0A2A5JGE5"/>
<feature type="region of interest" description="Disordered" evidence="1">
    <location>
        <begin position="1"/>
        <end position="149"/>
    </location>
</feature>
<comment type="caution">
    <text evidence="2">The sequence shown here is derived from an EMBL/GenBank/DDBJ whole genome shotgun (WGS) entry which is preliminary data.</text>
</comment>
<protein>
    <recommendedName>
        <fullName evidence="4">Roadblock/LC7 domain-containing protein</fullName>
    </recommendedName>
</protein>
<evidence type="ECO:0000313" key="2">
    <source>
        <dbReference type="EMBL" id="PCK28456.1"/>
    </source>
</evidence>
<name>A0A2A5JGE5_RHOSG</name>
<dbReference type="SUPFAM" id="SSF103196">
    <property type="entry name" value="Roadblock/LC7 domain"/>
    <property type="match status" value="1"/>
</dbReference>
<sequence>MGLFRRRGSREEDDDRGQNLDRSDPGYAAWFANVADAGGQPIPYKRPLTAPVYPQLQPPAPDYETDTRRPLNAPAGDSWLPADRIDEFESSNGRPSAPNGTSPQISQTEKLPPDPLPTPQPTIPPRNVPMTSPPKHHLESPRATRPYQGEAMSNIDKILGELMRIDGASGAAVVDADSGMVLGMSGNPSFSLEYAGAGNSEVVRAKLRTMSNLGITDTLEDILITLSNQYHLIRVLETPGLSTLFVYLVLDRARANLALARHKLGEQTPKIEI</sequence>
<feature type="compositionally biased region" description="Pro residues" evidence="1">
    <location>
        <begin position="113"/>
        <end position="127"/>
    </location>
</feature>
<evidence type="ECO:0000313" key="3">
    <source>
        <dbReference type="Proteomes" id="UP000230886"/>
    </source>
</evidence>
<dbReference type="Proteomes" id="UP000230886">
    <property type="component" value="Unassembled WGS sequence"/>
</dbReference>
<reference evidence="2 3" key="1">
    <citation type="submission" date="2017-07" db="EMBL/GenBank/DDBJ databases">
        <title>Draft sequence of Rhodococcus enclensis 23b-28.</title>
        <authorList>
            <person name="Besaury L."/>
            <person name="Sancelme M."/>
            <person name="Amato P."/>
            <person name="Lallement A."/>
            <person name="Delort A.-M."/>
        </authorList>
    </citation>
    <scope>NUCLEOTIDE SEQUENCE [LARGE SCALE GENOMIC DNA]</scope>
    <source>
        <strain evidence="2 3">23b-28</strain>
    </source>
</reference>
<feature type="compositionally biased region" description="Polar residues" evidence="1">
    <location>
        <begin position="90"/>
        <end position="109"/>
    </location>
</feature>
<evidence type="ECO:0000256" key="1">
    <source>
        <dbReference type="SAM" id="MobiDB-lite"/>
    </source>
</evidence>
<accession>A0A2A5JGE5</accession>
<gene>
    <name evidence="2" type="ORF">CHR55_03720</name>
</gene>
<organism evidence="2 3">
    <name type="scientific">Rhodococcus qingshengii</name>
    <dbReference type="NCBI Taxonomy" id="334542"/>
    <lineage>
        <taxon>Bacteria</taxon>
        <taxon>Bacillati</taxon>
        <taxon>Actinomycetota</taxon>
        <taxon>Actinomycetes</taxon>
        <taxon>Mycobacteriales</taxon>
        <taxon>Nocardiaceae</taxon>
        <taxon>Rhodococcus</taxon>
        <taxon>Rhodococcus erythropolis group</taxon>
    </lineage>
</organism>
<evidence type="ECO:0008006" key="4">
    <source>
        <dbReference type="Google" id="ProtNLM"/>
    </source>
</evidence>